<organism evidence="1 2">
    <name type="scientific">Bradyrhizobium manausense</name>
    <dbReference type="NCBI Taxonomy" id="989370"/>
    <lineage>
        <taxon>Bacteria</taxon>
        <taxon>Pseudomonadati</taxon>
        <taxon>Pseudomonadota</taxon>
        <taxon>Alphaproteobacteria</taxon>
        <taxon>Hyphomicrobiales</taxon>
        <taxon>Nitrobacteraceae</taxon>
        <taxon>Bradyrhizobium</taxon>
    </lineage>
</organism>
<protein>
    <recommendedName>
        <fullName evidence="3">Cadherin domain-containing protein</fullName>
    </recommendedName>
</protein>
<comment type="caution">
    <text evidence="1">The sequence shown here is derived from an EMBL/GenBank/DDBJ whole genome shotgun (WGS) entry which is preliminary data.</text>
</comment>
<gene>
    <name evidence="1" type="ORF">AOQ71_22685</name>
</gene>
<dbReference type="Proteomes" id="UP000051936">
    <property type="component" value="Unassembled WGS sequence"/>
</dbReference>
<dbReference type="Gene3D" id="2.60.40.10">
    <property type="entry name" value="Immunoglobulins"/>
    <property type="match status" value="1"/>
</dbReference>
<sequence>MATQATGGGSTVSFGNTPQANNDIFSFTEDAANILVLNVMANDLGGAAKTLFSLDDGTSASASTKSYAPADLLVKDVTYSNDAAGAAGTSDHSALGARIWIESDGTVHYDKGDINAKLQALGVGEALTDTFTYAIQLGNGTLSWATVTLQFTGLNDAPTIVLGSTTANGAFSEAANTTGSSTSDQATGTIVFSDIDAHDTHAVSKAGPSFAWASGALTSAQTAALTAASNLNLVTTDSTNSATAMGSVKWTYSAADKAFDFLAAGETLTVTYTVTIDDGHGGVVSQPVTVTVTGTNDMPTIVAGSTTASGSITEAANATGSSTADIASGSIAFADVDLSDTHTTSVTGVTTSGTTSGLPAPSTLLSWFSLGAETDSSNGATGTQAWNFSAKDKSFDYLAAGQTVTLTYRVQVADNHGGTTSQNVVVTVTGTNDAPTIVAGSTTATGAFSEASNTTGSTGTDSTSGSIGFADVDLSDAHTVSQAAPTFSWSGGPLSGGQISALTSASTLALTKTDSTSSGSGSVAWTYSAQDKTFDFLAAAQTLAVTYTVQVDDGHGGVVSQPVTITVTGTNDTPVITSSAQGAALTELANTTGSNSADQASGAVTFTDADLSDTHTVTITGVVASGVTSGLADNATVKSWLSLGTLSDATGGKTGSDAWSFAAADKSFDYLAAGESVTLTYTVQVDDGHGGVVSQPVTITVTGTNDTPVIVAGSTTATGAFNEAAGQTGSTATDSANGTIAIADVDLSDAHMISQGTPSFVWSGGKLTAGQQSALTSASTLTLTKTDLTGTGSGSVAWTYSAQDKTFDFLAAGQTLTVTYAVTVDDGHGGTTSQNVVVTVTGTNDQPTIVAGSTIATGAFSEASNTTGSTSTDSASGSIGFADVDLSDAHTVSQAAPTFSWSGGTLSAGQISALTSASTLALTKTDSTGTGSGSVAWTYSAQDKTFDFLAAGQTLTVTYAVAVEDGHGGTTSQNVVVTVTGTNDAPVVTDTGGSTTWTEASGTGANTPVLIDSGVTVSDVDNTTLASAKVQITGGFHSAEDVLAFTNNGSTMGNIAGSYNAGTGVLTLTSSGATATLAQWQAALDAVTYNDTSHNPNTGSRTISFTVNDGTLDSVASTKTVIITATDTAPVVTGTGGSTTWTEASGTGANTPVVIDSGVTVSDVDNTTLASAKVQITGGFHSAEDVLAFTNNGSTMGNIAGSYNAGTGVLTLTSSGATATLAQWQAALDAVTYNDTSHNPNTGSRTISFTVNDGTLDSVASTKTVIITAVDTAPVVTDSSGQTSFIKQGGNSTGPVKIDTGLTVTDADNATLASAKVQITGGFQSAEDVLAFTNNGSTMGNIAGSYNASTGVLTLTSSGATATLAQWQAALEAVTYNDTNSGNNINTGTRTISFTVNDGTLDSAVSTKQVTVAKNPAGVAGAPINLALSDPTGSNTQVTLQISNTPSDWTVSGAFKSSDGSWSMTTSDIGELTISTPSTYSGAHVVTVTETWINADGKAGTAVISDNIEAFAPGSPIFAWSGDDTLTGSSGHDTFVFSRPIGNDVLHSFEVSSDTIDLISYGWHSFSDVQAHTADDANGNAVITLAAGQTITLDGVHAADLTATNFEFDMAPTTENPGMMTVGDGAMLPLSGIIDNTGTIELQGSGDETLLQLIQTGIVLKGGGQVILSDDDHNVIAGTAPNVTLDNVDNVISGAGQIGQGSLTLSNQGTIDATGVHALVIDTGVNAMVNIGTLEATGPGGLVLDSAVANSGLIWANGGTVTAMGEVTGNGNALISGAGTIEFEAGAAAKINFDATAAGHLILDDAFHFSGTVSGLDGNDDIDIKGISFGAGTTVSFTETQAGTGGTLTVSDGAHTANIVLLGQYDPTGFTEKADTTNGTVISYDPHHIA</sequence>
<accession>A0A0R3DE31</accession>
<reference evidence="1 2" key="1">
    <citation type="submission" date="2015-09" db="EMBL/GenBank/DDBJ databases">
        <title>Draft Genome Sequence of Bradyrhizobium manausense Strain BR 3351T, a Novel Symbiotic Nitrogen-Fixing Alphaproteobacterium Isolated from Brazilian Amazon Rain Forest.</title>
        <authorList>
            <person name="De Araujo J.L."/>
            <person name="Zilli J.E."/>
        </authorList>
    </citation>
    <scope>NUCLEOTIDE SEQUENCE [LARGE SCALE GENOMIC DNA]</scope>
    <source>
        <strain evidence="1 2">BR3351</strain>
    </source>
</reference>
<dbReference type="InterPro" id="IPR013783">
    <property type="entry name" value="Ig-like_fold"/>
</dbReference>
<dbReference type="InterPro" id="IPR010221">
    <property type="entry name" value="VCBS_dom"/>
</dbReference>
<dbReference type="PANTHER" id="PTHR14139:SF2">
    <property type="entry name" value="CALSYNTENIN-1"/>
    <property type="match status" value="1"/>
</dbReference>
<evidence type="ECO:0000313" key="1">
    <source>
        <dbReference type="EMBL" id="KRQ08298.1"/>
    </source>
</evidence>
<dbReference type="NCBIfam" id="TIGR01965">
    <property type="entry name" value="VCBS_repeat"/>
    <property type="match status" value="7"/>
</dbReference>
<proteinExistence type="predicted"/>
<name>A0A0R3DE31_9BRAD</name>
<dbReference type="STRING" id="989370.AOQ71_22685"/>
<dbReference type="OrthoDB" id="6756629at2"/>
<evidence type="ECO:0008006" key="3">
    <source>
        <dbReference type="Google" id="ProtNLM"/>
    </source>
</evidence>
<dbReference type="PANTHER" id="PTHR14139">
    <property type="entry name" value="CALSYNTENIN"/>
    <property type="match status" value="1"/>
</dbReference>
<keyword evidence="2" id="KW-1185">Reference proteome</keyword>
<dbReference type="EMBL" id="LJYG01000094">
    <property type="protein sequence ID" value="KRQ08298.1"/>
    <property type="molecule type" value="Genomic_DNA"/>
</dbReference>
<dbReference type="RefSeq" id="WP_057751222.1">
    <property type="nucleotide sequence ID" value="NZ_LJYG01000094.1"/>
</dbReference>
<evidence type="ECO:0000313" key="2">
    <source>
        <dbReference type="Proteomes" id="UP000051936"/>
    </source>
</evidence>